<dbReference type="Proteomes" id="UP000828390">
    <property type="component" value="Unassembled WGS sequence"/>
</dbReference>
<keyword evidence="3" id="KW-1185">Reference proteome</keyword>
<dbReference type="EMBL" id="JAIWYP010000002">
    <property type="protein sequence ID" value="KAH3875742.1"/>
    <property type="molecule type" value="Genomic_DNA"/>
</dbReference>
<reference evidence="2" key="1">
    <citation type="journal article" date="2019" name="bioRxiv">
        <title>The Genome of the Zebra Mussel, Dreissena polymorpha: A Resource for Invasive Species Research.</title>
        <authorList>
            <person name="McCartney M.A."/>
            <person name="Auch B."/>
            <person name="Kono T."/>
            <person name="Mallez S."/>
            <person name="Zhang Y."/>
            <person name="Obille A."/>
            <person name="Becker A."/>
            <person name="Abrahante J.E."/>
            <person name="Garbe J."/>
            <person name="Badalamenti J.P."/>
            <person name="Herman A."/>
            <person name="Mangelson H."/>
            <person name="Liachko I."/>
            <person name="Sullivan S."/>
            <person name="Sone E.D."/>
            <person name="Koren S."/>
            <person name="Silverstein K.A.T."/>
            <person name="Beckman K.B."/>
            <person name="Gohl D.M."/>
        </authorList>
    </citation>
    <scope>NUCLEOTIDE SEQUENCE</scope>
    <source>
        <strain evidence="2">Duluth1</strain>
        <tissue evidence="2">Whole animal</tissue>
    </source>
</reference>
<feature type="region of interest" description="Disordered" evidence="1">
    <location>
        <begin position="1"/>
        <end position="20"/>
    </location>
</feature>
<organism evidence="2 3">
    <name type="scientific">Dreissena polymorpha</name>
    <name type="common">Zebra mussel</name>
    <name type="synonym">Mytilus polymorpha</name>
    <dbReference type="NCBI Taxonomy" id="45954"/>
    <lineage>
        <taxon>Eukaryota</taxon>
        <taxon>Metazoa</taxon>
        <taxon>Spiralia</taxon>
        <taxon>Lophotrochozoa</taxon>
        <taxon>Mollusca</taxon>
        <taxon>Bivalvia</taxon>
        <taxon>Autobranchia</taxon>
        <taxon>Heteroconchia</taxon>
        <taxon>Euheterodonta</taxon>
        <taxon>Imparidentia</taxon>
        <taxon>Neoheterodontei</taxon>
        <taxon>Myida</taxon>
        <taxon>Dreissenoidea</taxon>
        <taxon>Dreissenidae</taxon>
        <taxon>Dreissena</taxon>
    </lineage>
</organism>
<evidence type="ECO:0000256" key="1">
    <source>
        <dbReference type="SAM" id="MobiDB-lite"/>
    </source>
</evidence>
<evidence type="ECO:0000313" key="2">
    <source>
        <dbReference type="EMBL" id="KAH3875742.1"/>
    </source>
</evidence>
<feature type="compositionally biased region" description="Basic and acidic residues" evidence="1">
    <location>
        <begin position="1"/>
        <end position="10"/>
    </location>
</feature>
<protein>
    <submittedName>
        <fullName evidence="2">Uncharacterized protein</fullName>
    </submittedName>
</protein>
<comment type="caution">
    <text evidence="2">The sequence shown here is derived from an EMBL/GenBank/DDBJ whole genome shotgun (WGS) entry which is preliminary data.</text>
</comment>
<accession>A0A9D4MI49</accession>
<reference evidence="2" key="2">
    <citation type="submission" date="2020-11" db="EMBL/GenBank/DDBJ databases">
        <authorList>
            <person name="McCartney M.A."/>
            <person name="Auch B."/>
            <person name="Kono T."/>
            <person name="Mallez S."/>
            <person name="Becker A."/>
            <person name="Gohl D.M."/>
            <person name="Silverstein K.A.T."/>
            <person name="Koren S."/>
            <person name="Bechman K.B."/>
            <person name="Herman A."/>
            <person name="Abrahante J.E."/>
            <person name="Garbe J."/>
        </authorList>
    </citation>
    <scope>NUCLEOTIDE SEQUENCE</scope>
    <source>
        <strain evidence="2">Duluth1</strain>
        <tissue evidence="2">Whole animal</tissue>
    </source>
</reference>
<evidence type="ECO:0000313" key="3">
    <source>
        <dbReference type="Proteomes" id="UP000828390"/>
    </source>
</evidence>
<name>A0A9D4MI49_DREPO</name>
<dbReference type="AlphaFoldDB" id="A0A9D4MI49"/>
<proteinExistence type="predicted"/>
<gene>
    <name evidence="2" type="ORF">DPMN_039018</name>
</gene>
<sequence>MQKTLRDHRNSISIGGRPFPNLKFANDTQIHQEQDMTKYERAEAYGIDVGTRRRRRPWLSAPLTPVQTST</sequence>